<protein>
    <submittedName>
        <fullName evidence="1">Uncharacterized protein</fullName>
    </submittedName>
</protein>
<gene>
    <name evidence="1" type="ORF">F511_17806</name>
</gene>
<proteinExistence type="predicted"/>
<sequence length="166" mass="17809">MLSCQMSRGDIFSSVVSAMSDPFRCLEESGCCVSAKALGDIWSGSVLIEFRCRGSSDESESGSVRLLLLRCFVSYLFRRLWRSWKRIAKTSPLCSLLVFHPSLLGSDLVVVLSCDVSVAYQDARASGDTALSSPCWVQLATMTRVGFPGFYAGRGFDPAGGAPGGG</sequence>
<dbReference type="AlphaFoldDB" id="A0A2Z7AW03"/>
<dbReference type="Proteomes" id="UP000250235">
    <property type="component" value="Unassembled WGS sequence"/>
</dbReference>
<dbReference type="EMBL" id="KV011839">
    <property type="protein sequence ID" value="KZV25663.1"/>
    <property type="molecule type" value="Genomic_DNA"/>
</dbReference>
<accession>A0A2Z7AW03</accession>
<reference evidence="1 2" key="1">
    <citation type="journal article" date="2015" name="Proc. Natl. Acad. Sci. U.S.A.">
        <title>The resurrection genome of Boea hygrometrica: A blueprint for survival of dehydration.</title>
        <authorList>
            <person name="Xiao L."/>
            <person name="Yang G."/>
            <person name="Zhang L."/>
            <person name="Yang X."/>
            <person name="Zhao S."/>
            <person name="Ji Z."/>
            <person name="Zhou Q."/>
            <person name="Hu M."/>
            <person name="Wang Y."/>
            <person name="Chen M."/>
            <person name="Xu Y."/>
            <person name="Jin H."/>
            <person name="Xiao X."/>
            <person name="Hu G."/>
            <person name="Bao F."/>
            <person name="Hu Y."/>
            <person name="Wan P."/>
            <person name="Li L."/>
            <person name="Deng X."/>
            <person name="Kuang T."/>
            <person name="Xiang C."/>
            <person name="Zhu J.K."/>
            <person name="Oliver M.J."/>
            <person name="He Y."/>
        </authorList>
    </citation>
    <scope>NUCLEOTIDE SEQUENCE [LARGE SCALE GENOMIC DNA]</scope>
    <source>
        <strain evidence="2">cv. XS01</strain>
    </source>
</reference>
<name>A0A2Z7AW03_9LAMI</name>
<evidence type="ECO:0000313" key="2">
    <source>
        <dbReference type="Proteomes" id="UP000250235"/>
    </source>
</evidence>
<keyword evidence="2" id="KW-1185">Reference proteome</keyword>
<evidence type="ECO:0000313" key="1">
    <source>
        <dbReference type="EMBL" id="KZV25663.1"/>
    </source>
</evidence>
<organism evidence="1 2">
    <name type="scientific">Dorcoceras hygrometricum</name>
    <dbReference type="NCBI Taxonomy" id="472368"/>
    <lineage>
        <taxon>Eukaryota</taxon>
        <taxon>Viridiplantae</taxon>
        <taxon>Streptophyta</taxon>
        <taxon>Embryophyta</taxon>
        <taxon>Tracheophyta</taxon>
        <taxon>Spermatophyta</taxon>
        <taxon>Magnoliopsida</taxon>
        <taxon>eudicotyledons</taxon>
        <taxon>Gunneridae</taxon>
        <taxon>Pentapetalae</taxon>
        <taxon>asterids</taxon>
        <taxon>lamiids</taxon>
        <taxon>Lamiales</taxon>
        <taxon>Gesneriaceae</taxon>
        <taxon>Didymocarpoideae</taxon>
        <taxon>Trichosporeae</taxon>
        <taxon>Loxocarpinae</taxon>
        <taxon>Dorcoceras</taxon>
    </lineage>
</organism>